<reference evidence="2 3" key="1">
    <citation type="submission" date="2018-03" db="EMBL/GenBank/DDBJ databases">
        <title>Genomic Encyclopedia of Archaeal and Bacterial Type Strains, Phase II (KMG-II): from individual species to whole genera.</title>
        <authorList>
            <person name="Goeker M."/>
        </authorList>
    </citation>
    <scope>NUCLEOTIDE SEQUENCE [LARGE SCALE GENOMIC DNA]</scope>
    <source>
        <strain evidence="2 3">DSM 45348</strain>
    </source>
</reference>
<protein>
    <recommendedName>
        <fullName evidence="4">PPE family protein</fullName>
    </recommendedName>
</protein>
<accession>A0A2T0SEW6</accession>
<proteinExistence type="predicted"/>
<dbReference type="RefSeq" id="WP_146163962.1">
    <property type="nucleotide sequence ID" value="NZ_PVZG01000002.1"/>
</dbReference>
<dbReference type="EMBL" id="PVZG01000002">
    <property type="protein sequence ID" value="PRY31941.1"/>
    <property type="molecule type" value="Genomic_DNA"/>
</dbReference>
<feature type="compositionally biased region" description="Pro residues" evidence="1">
    <location>
        <begin position="220"/>
        <end position="235"/>
    </location>
</feature>
<dbReference type="AlphaFoldDB" id="A0A2T0SEW6"/>
<evidence type="ECO:0000256" key="1">
    <source>
        <dbReference type="SAM" id="MobiDB-lite"/>
    </source>
</evidence>
<feature type="region of interest" description="Disordered" evidence="1">
    <location>
        <begin position="161"/>
        <end position="181"/>
    </location>
</feature>
<feature type="compositionally biased region" description="Low complexity" evidence="1">
    <location>
        <begin position="290"/>
        <end position="300"/>
    </location>
</feature>
<keyword evidence="3" id="KW-1185">Reference proteome</keyword>
<gene>
    <name evidence="2" type="ORF">CLV70_102152</name>
</gene>
<comment type="caution">
    <text evidence="2">The sequence shown here is derived from an EMBL/GenBank/DDBJ whole genome shotgun (WGS) entry which is preliminary data.</text>
</comment>
<feature type="compositionally biased region" description="Low complexity" evidence="1">
    <location>
        <begin position="308"/>
        <end position="319"/>
    </location>
</feature>
<evidence type="ECO:0008006" key="4">
    <source>
        <dbReference type="Google" id="ProtNLM"/>
    </source>
</evidence>
<evidence type="ECO:0000313" key="2">
    <source>
        <dbReference type="EMBL" id="PRY31941.1"/>
    </source>
</evidence>
<dbReference type="OrthoDB" id="3638715at2"/>
<evidence type="ECO:0000313" key="3">
    <source>
        <dbReference type="Proteomes" id="UP000239209"/>
    </source>
</evidence>
<name>A0A2T0SEW6_9ACTN</name>
<organism evidence="2 3">
    <name type="scientific">Pseudosporangium ferrugineum</name>
    <dbReference type="NCBI Taxonomy" id="439699"/>
    <lineage>
        <taxon>Bacteria</taxon>
        <taxon>Bacillati</taxon>
        <taxon>Actinomycetota</taxon>
        <taxon>Actinomycetes</taxon>
        <taxon>Micromonosporales</taxon>
        <taxon>Micromonosporaceae</taxon>
        <taxon>Pseudosporangium</taxon>
    </lineage>
</organism>
<dbReference type="SUPFAM" id="SSF140453">
    <property type="entry name" value="EsxAB dimer-like"/>
    <property type="match status" value="1"/>
</dbReference>
<dbReference type="Gene3D" id="1.20.1260.20">
    <property type="entry name" value="PPE superfamily"/>
    <property type="match status" value="1"/>
</dbReference>
<sequence>MRAVDPPDVWTDFSRYPHEELIRALSISNPHEIVAAGDAWAAVAAALFERAQDIADRSGALSSSWTGAAADRYRTMTTELLTGVRRIAATAQEARDLMYAAGEALHAAWTAMPAVSGEEARRQAVLIMARLAERYLAVTAELNETMSQLLPAGTDPALAGAGGAPSGSLPPGQLVFGNPSGPVAGGRPPLFGGMLPAGLAAAGLVLGRPFLPSLLTPRRGGPPPAAAVPPVPPASPVAGGAGPGGGGPALPEATLPTAASAGPGLGGGPAPMAGPGPGGGGSALGGGGAALPSLPDPGATAAGGGAPAGQAPPGGIAAASGGGAGTGAGGMRGMPMIPMMPMGMGGAEGGGGRRIPQWLVETEDVWGEPAVVTSSVIGDEGAAGTWW</sequence>
<feature type="region of interest" description="Disordered" evidence="1">
    <location>
        <begin position="217"/>
        <end position="325"/>
    </location>
</feature>
<dbReference type="Proteomes" id="UP000239209">
    <property type="component" value="Unassembled WGS sequence"/>
</dbReference>
<dbReference type="InterPro" id="IPR036689">
    <property type="entry name" value="ESAT-6-like_sf"/>
</dbReference>
<dbReference type="InterPro" id="IPR038332">
    <property type="entry name" value="PPE_sf"/>
</dbReference>
<feature type="compositionally biased region" description="Low complexity" evidence="1">
    <location>
        <begin position="249"/>
        <end position="262"/>
    </location>
</feature>
<feature type="compositionally biased region" description="Gly residues" evidence="1">
    <location>
        <begin position="239"/>
        <end position="248"/>
    </location>
</feature>
<feature type="compositionally biased region" description="Gly residues" evidence="1">
    <location>
        <begin position="263"/>
        <end position="289"/>
    </location>
</feature>